<proteinExistence type="predicted"/>
<organism evidence="1 2">
    <name type="scientific">Candidatus Dojkabacteria bacterium</name>
    <dbReference type="NCBI Taxonomy" id="2099670"/>
    <lineage>
        <taxon>Bacteria</taxon>
        <taxon>Candidatus Dojkabacteria</taxon>
    </lineage>
</organism>
<accession>A0A955RIC9</accession>
<evidence type="ECO:0000313" key="2">
    <source>
        <dbReference type="Proteomes" id="UP000782843"/>
    </source>
</evidence>
<sequence length="243" mass="28023">MGVSANKLIYDFERKFNSVNSGKKKKFRVVDIVSFINDAYETVISYIISNKDKNERIRNHLRPLLVADAELVCKSTKDQGVCLVEYPDNFFEIVNFAAYIKNDCCDQIKRIDNFKPQGDDLNNARRDTYRKTNYYFEQLLVYEAPEGIRIYHDGNAIVDKVVIDYYKKITPIEAAELVGCEENTYKDWDDKLIVNNVDFEIDTTYLNVPITNIAVLFASGATGDSEKVQFELTNILQINSLFK</sequence>
<comment type="caution">
    <text evidence="1">The sequence shown here is derived from an EMBL/GenBank/DDBJ whole genome shotgun (WGS) entry which is preliminary data.</text>
</comment>
<reference evidence="1" key="2">
    <citation type="journal article" date="2021" name="Microbiome">
        <title>Successional dynamics and alternative stable states in a saline activated sludge microbial community over 9 years.</title>
        <authorList>
            <person name="Wang Y."/>
            <person name="Ye J."/>
            <person name="Ju F."/>
            <person name="Liu L."/>
            <person name="Boyd J.A."/>
            <person name="Deng Y."/>
            <person name="Parks D.H."/>
            <person name="Jiang X."/>
            <person name="Yin X."/>
            <person name="Woodcroft B.J."/>
            <person name="Tyson G.W."/>
            <person name="Hugenholtz P."/>
            <person name="Polz M.F."/>
            <person name="Zhang T."/>
        </authorList>
    </citation>
    <scope>NUCLEOTIDE SEQUENCE</scope>
    <source>
        <strain evidence="1">HKST-UBA10</strain>
    </source>
</reference>
<dbReference type="EMBL" id="JAGQLG010000166">
    <property type="protein sequence ID" value="MCA9382558.1"/>
    <property type="molecule type" value="Genomic_DNA"/>
</dbReference>
<dbReference type="AlphaFoldDB" id="A0A955RIC9"/>
<name>A0A955RIC9_9BACT</name>
<protein>
    <submittedName>
        <fullName evidence="1">Uncharacterized protein</fullName>
    </submittedName>
</protein>
<dbReference type="Proteomes" id="UP000782843">
    <property type="component" value="Unassembled WGS sequence"/>
</dbReference>
<gene>
    <name evidence="1" type="ORF">KC660_04085</name>
</gene>
<evidence type="ECO:0000313" key="1">
    <source>
        <dbReference type="EMBL" id="MCA9382558.1"/>
    </source>
</evidence>
<reference evidence="1" key="1">
    <citation type="submission" date="2020-04" db="EMBL/GenBank/DDBJ databases">
        <authorList>
            <person name="Zhang T."/>
        </authorList>
    </citation>
    <scope>NUCLEOTIDE SEQUENCE</scope>
    <source>
        <strain evidence="1">HKST-UBA10</strain>
    </source>
</reference>